<gene>
    <name evidence="1" type="ORF">A2519_10250</name>
</gene>
<evidence type="ECO:0008006" key="3">
    <source>
        <dbReference type="Google" id="ProtNLM"/>
    </source>
</evidence>
<reference evidence="1 2" key="1">
    <citation type="journal article" date="2016" name="Nat. Commun.">
        <title>Thousands of microbial genomes shed light on interconnected biogeochemical processes in an aquifer system.</title>
        <authorList>
            <person name="Anantharaman K."/>
            <person name="Brown C.T."/>
            <person name="Hug L.A."/>
            <person name="Sharon I."/>
            <person name="Castelle C.J."/>
            <person name="Probst A.J."/>
            <person name="Thomas B.C."/>
            <person name="Singh A."/>
            <person name="Wilkins M.J."/>
            <person name="Karaoz U."/>
            <person name="Brodie E.L."/>
            <person name="Williams K.H."/>
            <person name="Hubbard S.S."/>
            <person name="Banfield J.F."/>
        </authorList>
    </citation>
    <scope>NUCLEOTIDE SEQUENCE [LARGE SCALE GENOMIC DNA]</scope>
</reference>
<dbReference type="Pfam" id="PF05973">
    <property type="entry name" value="Gp49"/>
    <property type="match status" value="1"/>
</dbReference>
<dbReference type="Proteomes" id="UP000179243">
    <property type="component" value="Unassembled WGS sequence"/>
</dbReference>
<organism evidence="1 2">
    <name type="scientific">Candidatus Raymondbacteria bacterium RIFOXYD12_FULL_49_13</name>
    <dbReference type="NCBI Taxonomy" id="1817890"/>
    <lineage>
        <taxon>Bacteria</taxon>
        <taxon>Raymondiibacteriota</taxon>
    </lineage>
</organism>
<sequence length="103" mass="12226">MPVKIFIDSLHREQQEKCLYVFDIVRNFERVPGKFFEKMEGTSGLWEVRVEYGGDIFRFLGFFEAGNFLVLAHAFTKKTQKTPVKEIETAEQRKKDHLLRKQK</sequence>
<protein>
    <recommendedName>
        <fullName evidence="3">Addiction module toxin RelE</fullName>
    </recommendedName>
</protein>
<comment type="caution">
    <text evidence="1">The sequence shown here is derived from an EMBL/GenBank/DDBJ whole genome shotgun (WGS) entry which is preliminary data.</text>
</comment>
<dbReference type="AlphaFoldDB" id="A0A1F7FEH6"/>
<evidence type="ECO:0000313" key="2">
    <source>
        <dbReference type="Proteomes" id="UP000179243"/>
    </source>
</evidence>
<dbReference type="InterPro" id="IPR009241">
    <property type="entry name" value="HigB-like"/>
</dbReference>
<proteinExistence type="predicted"/>
<dbReference type="EMBL" id="MFYX01000064">
    <property type="protein sequence ID" value="OGK05043.1"/>
    <property type="molecule type" value="Genomic_DNA"/>
</dbReference>
<name>A0A1F7FEH6_UNCRA</name>
<accession>A0A1F7FEH6</accession>
<evidence type="ECO:0000313" key="1">
    <source>
        <dbReference type="EMBL" id="OGK05043.1"/>
    </source>
</evidence>